<keyword evidence="7 9" id="KW-0733">Signal recognition particle</keyword>
<dbReference type="SUPFAM" id="SSF48452">
    <property type="entry name" value="TPR-like"/>
    <property type="match status" value="2"/>
</dbReference>
<comment type="function">
    <text evidence="9">Component of the signal recognition particle (SRP) complex, a ribonucleoprotein complex that mediates the cotranslational targeting of secretory and membrane proteins to the endoplasmic reticulum (ER).</text>
</comment>
<keyword evidence="5 9" id="KW-0963">Cytoplasm</keyword>
<dbReference type="GO" id="GO:0008312">
    <property type="term" value="F:7S RNA binding"/>
    <property type="evidence" value="ECO:0007669"/>
    <property type="project" value="InterPro"/>
</dbReference>
<feature type="compositionally biased region" description="Basic residues" evidence="10">
    <location>
        <begin position="652"/>
        <end position="661"/>
    </location>
</feature>
<dbReference type="GO" id="GO:0043022">
    <property type="term" value="F:ribosome binding"/>
    <property type="evidence" value="ECO:0007669"/>
    <property type="project" value="TreeGrafter"/>
</dbReference>
<reference evidence="13" key="1">
    <citation type="submission" date="2025-08" db="UniProtKB">
        <authorList>
            <consortium name="RefSeq"/>
        </authorList>
    </citation>
    <scope>IDENTIFICATION</scope>
    <source>
        <tissue evidence="13">Whole organism</tissue>
    </source>
</reference>
<feature type="domain" description="Signal recognition particle SRP72 subunit RNA-binding" evidence="11">
    <location>
        <begin position="551"/>
        <end position="591"/>
    </location>
</feature>
<dbReference type="KEGG" id="hazt:108673379"/>
<dbReference type="RefSeq" id="XP_018016690.1">
    <property type="nucleotide sequence ID" value="XM_018161201.2"/>
</dbReference>
<comment type="similarity">
    <text evidence="3 9">Belongs to the SRP72 family.</text>
</comment>
<keyword evidence="12" id="KW-1185">Reference proteome</keyword>
<evidence type="ECO:0000256" key="8">
    <source>
        <dbReference type="ARBA" id="ARBA00023274"/>
    </source>
</evidence>
<evidence type="ECO:0000313" key="13">
    <source>
        <dbReference type="RefSeq" id="XP_018016690.1"/>
    </source>
</evidence>
<gene>
    <name evidence="13" type="primary">LOC108673379</name>
</gene>
<evidence type="ECO:0000256" key="7">
    <source>
        <dbReference type="ARBA" id="ARBA00023135"/>
    </source>
</evidence>
<dbReference type="PIRSF" id="PIRSF038922">
    <property type="entry name" value="SRP72"/>
    <property type="match status" value="1"/>
</dbReference>
<comment type="subcellular location">
    <subcellularLocation>
        <location evidence="2 9">Cytoplasm</location>
    </subcellularLocation>
    <subcellularLocation>
        <location evidence="1">Endoplasmic reticulum</location>
    </subcellularLocation>
</comment>
<dbReference type="CTD" id="6731"/>
<dbReference type="GO" id="GO:0006614">
    <property type="term" value="P:SRP-dependent cotranslational protein targeting to membrane"/>
    <property type="evidence" value="ECO:0007669"/>
    <property type="project" value="UniProtKB-UniRule"/>
</dbReference>
<accession>A0A8B7NSL1</accession>
<dbReference type="PANTHER" id="PTHR14094">
    <property type="entry name" value="SIGNAL RECOGNITION PARTICLE 72"/>
    <property type="match status" value="1"/>
</dbReference>
<keyword evidence="8 9" id="KW-0687">Ribonucleoprotein</keyword>
<dbReference type="Gene3D" id="1.25.40.10">
    <property type="entry name" value="Tetratricopeptide repeat domain"/>
    <property type="match status" value="1"/>
</dbReference>
<dbReference type="GO" id="GO:0005783">
    <property type="term" value="C:endoplasmic reticulum"/>
    <property type="evidence" value="ECO:0007669"/>
    <property type="project" value="UniProtKB-SubCell"/>
</dbReference>
<dbReference type="InterPro" id="IPR026270">
    <property type="entry name" value="SRP72"/>
</dbReference>
<feature type="region of interest" description="Disordered" evidence="10">
    <location>
        <begin position="545"/>
        <end position="661"/>
    </location>
</feature>
<keyword evidence="6" id="KW-0256">Endoplasmic reticulum</keyword>
<dbReference type="InterPro" id="IPR013699">
    <property type="entry name" value="Signal_recog_part_SRP72_RNA-bd"/>
</dbReference>
<dbReference type="Pfam" id="PF17004">
    <property type="entry name" value="SRP_TPR_like"/>
    <property type="match status" value="1"/>
</dbReference>
<sequence length="661" mass="72210">MAKNAKESRIALAYAEIQKAIETESYSKVLKAANKVLNDDHSQAEAWQCRVVASIHLGSFTDAIKAIERAPNSNAMQFELAYCQYRLNEVRKAHTTLLAAPDRDSPRCKELLAQVLYRLEQYEECNSTYREVVRCADDDLDVERTTNIAAVQVHRCLQGKCEAPARPKPSASYELWYNNACAVAAAGDAVEAAARLNVALDKCKSFLEEEGASEKEIHQDQAIIKVQLGYVLQCCGRDKEATALYTSVLQYPVDDPALLAILHNNVAAANKDTNVFESRKKMKATQVAGLEHKLTSAQRDQLTLNNCIISLASQQQQEDAGLLTTCESLVRDGSAGVQAKAVLVLAASLARAGRLEEAVQRLQRWADGNTHGAHLVRLAAAQLKLSKNDANGGADELYKLPPADRYRPGVVASLVVLYTAKKNKAAVSNIYKEAANWHHKNKSGAPADALEAMLRRAADHHLKEGDPQAAALALEQLREICPGAATAVLPALLHAYAQFDANKAKQLSQELPDVPIPEGGADADALEASLGPKFLLKAALKAEEAAEGDVSKSAGGRVKQRKKKKRRTVLPKRYVHGVVPDPDRWLPRWQRRNAGGGGGRRRAARRRDRDVGRGTQGGVGDAADKYDITKNPGLHKSSQQQQQPEAVGPRRNMPKKKNKKK</sequence>
<dbReference type="InterPro" id="IPR031545">
    <property type="entry name" value="SRP72_TPR-like"/>
</dbReference>
<dbReference type="Proteomes" id="UP000694843">
    <property type="component" value="Unplaced"/>
</dbReference>
<dbReference type="OMA" id="NDMKVLA"/>
<dbReference type="OrthoDB" id="6365810at2759"/>
<dbReference type="GeneID" id="108673379"/>
<evidence type="ECO:0000256" key="9">
    <source>
        <dbReference type="PIRNR" id="PIRNR038922"/>
    </source>
</evidence>
<dbReference type="AlphaFoldDB" id="A0A8B7NSL1"/>
<dbReference type="GO" id="GO:0005786">
    <property type="term" value="C:signal recognition particle, endoplasmic reticulum targeting"/>
    <property type="evidence" value="ECO:0007669"/>
    <property type="project" value="UniProtKB-UniRule"/>
</dbReference>
<dbReference type="Pfam" id="PF08492">
    <property type="entry name" value="SRP72"/>
    <property type="match status" value="1"/>
</dbReference>
<evidence type="ECO:0000256" key="5">
    <source>
        <dbReference type="ARBA" id="ARBA00022490"/>
    </source>
</evidence>
<dbReference type="PANTHER" id="PTHR14094:SF9">
    <property type="entry name" value="SIGNAL RECOGNITION PARTICLE SUBUNIT SRP72"/>
    <property type="match status" value="1"/>
</dbReference>
<feature type="compositionally biased region" description="Basic residues" evidence="10">
    <location>
        <begin position="558"/>
        <end position="575"/>
    </location>
</feature>
<evidence type="ECO:0000256" key="10">
    <source>
        <dbReference type="SAM" id="MobiDB-lite"/>
    </source>
</evidence>
<evidence type="ECO:0000256" key="1">
    <source>
        <dbReference type="ARBA" id="ARBA00004240"/>
    </source>
</evidence>
<proteinExistence type="inferred from homology"/>
<protein>
    <recommendedName>
        <fullName evidence="4 9">Signal recognition particle subunit SRP72</fullName>
    </recommendedName>
</protein>
<name>A0A8B7NSL1_HYAAZ</name>
<evidence type="ECO:0000256" key="2">
    <source>
        <dbReference type="ARBA" id="ARBA00004496"/>
    </source>
</evidence>
<evidence type="ECO:0000313" key="12">
    <source>
        <dbReference type="Proteomes" id="UP000694843"/>
    </source>
</evidence>
<organism evidence="12 13">
    <name type="scientific">Hyalella azteca</name>
    <name type="common">Amphipod</name>
    <dbReference type="NCBI Taxonomy" id="294128"/>
    <lineage>
        <taxon>Eukaryota</taxon>
        <taxon>Metazoa</taxon>
        <taxon>Ecdysozoa</taxon>
        <taxon>Arthropoda</taxon>
        <taxon>Crustacea</taxon>
        <taxon>Multicrustacea</taxon>
        <taxon>Malacostraca</taxon>
        <taxon>Eumalacostraca</taxon>
        <taxon>Peracarida</taxon>
        <taxon>Amphipoda</taxon>
        <taxon>Senticaudata</taxon>
        <taxon>Talitrida</taxon>
        <taxon>Talitroidea</taxon>
        <taxon>Hyalellidae</taxon>
        <taxon>Hyalella</taxon>
    </lineage>
</organism>
<evidence type="ECO:0000259" key="11">
    <source>
        <dbReference type="Pfam" id="PF08492"/>
    </source>
</evidence>
<evidence type="ECO:0000256" key="4">
    <source>
        <dbReference type="ARBA" id="ARBA00018350"/>
    </source>
</evidence>
<dbReference type="InterPro" id="IPR011990">
    <property type="entry name" value="TPR-like_helical_dom_sf"/>
</dbReference>
<evidence type="ECO:0000256" key="3">
    <source>
        <dbReference type="ARBA" id="ARBA00007676"/>
    </source>
</evidence>
<evidence type="ECO:0000256" key="6">
    <source>
        <dbReference type="ARBA" id="ARBA00022824"/>
    </source>
</evidence>